<dbReference type="EMBL" id="LGRX02011098">
    <property type="protein sequence ID" value="KAK3269266.1"/>
    <property type="molecule type" value="Genomic_DNA"/>
</dbReference>
<dbReference type="AlphaFoldDB" id="A0AAE0L233"/>
<evidence type="ECO:0000313" key="3">
    <source>
        <dbReference type="Proteomes" id="UP001190700"/>
    </source>
</evidence>
<gene>
    <name evidence="2" type="ORF">CYMTET_22284</name>
</gene>
<keyword evidence="3" id="KW-1185">Reference proteome</keyword>
<organism evidence="2 3">
    <name type="scientific">Cymbomonas tetramitiformis</name>
    <dbReference type="NCBI Taxonomy" id="36881"/>
    <lineage>
        <taxon>Eukaryota</taxon>
        <taxon>Viridiplantae</taxon>
        <taxon>Chlorophyta</taxon>
        <taxon>Pyramimonadophyceae</taxon>
        <taxon>Pyramimonadales</taxon>
        <taxon>Pyramimonadaceae</taxon>
        <taxon>Cymbomonas</taxon>
    </lineage>
</organism>
<evidence type="ECO:0000256" key="1">
    <source>
        <dbReference type="SAM" id="MobiDB-lite"/>
    </source>
</evidence>
<sequence length="170" mass="19409">MEPELHFEGTSKEHGGSMAHYTGLKSDDRESVFLNLSQWVTFKYMSHQSWVLKLLSSPGMLRSSPEEKKAFEKTQPDWQSRYEELSGFLQSTGDNVGTPSEAYAWFMEPVEEDGMIASRYIRFLKSTDEYEDTDGMVSCDEQPFHQLDRGTTWFVAIHVMEGEGGEVTGE</sequence>
<protein>
    <submittedName>
        <fullName evidence="2">Uncharacterized protein</fullName>
    </submittedName>
</protein>
<comment type="caution">
    <text evidence="2">The sequence shown here is derived from an EMBL/GenBank/DDBJ whole genome shotgun (WGS) entry which is preliminary data.</text>
</comment>
<proteinExistence type="predicted"/>
<reference evidence="2 3" key="1">
    <citation type="journal article" date="2015" name="Genome Biol. Evol.">
        <title>Comparative Genomics of a Bacterivorous Green Alga Reveals Evolutionary Causalities and Consequences of Phago-Mixotrophic Mode of Nutrition.</title>
        <authorList>
            <person name="Burns J.A."/>
            <person name="Paasch A."/>
            <person name="Narechania A."/>
            <person name="Kim E."/>
        </authorList>
    </citation>
    <scope>NUCLEOTIDE SEQUENCE [LARGE SCALE GENOMIC DNA]</scope>
    <source>
        <strain evidence="2 3">PLY_AMNH</strain>
    </source>
</reference>
<name>A0AAE0L233_9CHLO</name>
<feature type="region of interest" description="Disordered" evidence="1">
    <location>
        <begin position="1"/>
        <end position="22"/>
    </location>
</feature>
<accession>A0AAE0L233</accession>
<feature type="compositionally biased region" description="Basic and acidic residues" evidence="1">
    <location>
        <begin position="1"/>
        <end position="15"/>
    </location>
</feature>
<dbReference type="Proteomes" id="UP001190700">
    <property type="component" value="Unassembled WGS sequence"/>
</dbReference>
<evidence type="ECO:0000313" key="2">
    <source>
        <dbReference type="EMBL" id="KAK3269266.1"/>
    </source>
</evidence>